<dbReference type="NCBIfam" id="TIGR03507">
    <property type="entry name" value="decahem_SO1788"/>
    <property type="match status" value="1"/>
</dbReference>
<feature type="domain" description="Outer membrane cytochrome MtrC/MtrF-like" evidence="1">
    <location>
        <begin position="768"/>
        <end position="1007"/>
    </location>
</feature>
<evidence type="ECO:0000313" key="2">
    <source>
        <dbReference type="EMBL" id="SEK79875.1"/>
    </source>
</evidence>
<dbReference type="SUPFAM" id="SSF48695">
    <property type="entry name" value="Multiheme cytochromes"/>
    <property type="match status" value="2"/>
</dbReference>
<dbReference type="Gene3D" id="1.10.720.180">
    <property type="match status" value="1"/>
</dbReference>
<dbReference type="InterPro" id="IPR020014">
    <property type="entry name" value="Decahaem_cyt-c_OmcA/MtrC"/>
</dbReference>
<accession>A0A1H7K1W2</accession>
<protein>
    <submittedName>
        <fullName evidence="2">Decaheme c-type cytochrome, OmcA/MtrC family</fullName>
    </submittedName>
</protein>
<dbReference type="Gene3D" id="1.10.1130.10">
    <property type="entry name" value="Flavocytochrome C3, Chain A"/>
    <property type="match status" value="1"/>
</dbReference>
<dbReference type="RefSeq" id="WP_177169868.1">
    <property type="nucleotide sequence ID" value="NZ_FOAA01000005.1"/>
</dbReference>
<sequence>MSSMTDDVIRSRPVTWRVPRALVTLLCATLAVGLAGCLPSDSGFDDSVDATTTTPVATAPAAGPGLSITSAQVPSNGHPVVEFTLLDETGAPITDLSSASFTFAKLAPRSRYGVGYDWVNYITRERQVNPTGWTHAVSEDNPDGAPMFGNAIQGAVENSGELENLGNGEYRYTYSLNVNEASRTISGDNLQDLWRCVEEGSHDEHVFSADLGRDVRCTWADGTTLPRGVRIEGSGKTLTYTVDYNPDWTHRVGMQLGGGLPATNAWFDFIPETGDPPTHGVDATRDIISLESCNSCHDSTLAKHGGNRVEPNYCVTCHNPGSVDPVSGRSIDFKQMIHKLHRGQTLPSVRAGVPYFIRNNNFSNLRFPQAVHEDGGVDPVGNYSNQGLDPDGNPLPRTASYGIDNCVKCHMGQDTRDELILLAGGEDRLARQQLAVVTPDGDNWHEGGARTVEVCASCHDNVFWYEDSAGGFGFTGTPESGWNRSQDDETLPAMLAARFGASDAGPRGDWRTGHRTGFDDDTDLWGRSDGDGTVASATGASLFSTGNECGGCHNQDIVGDVDNIGLRGIGQGGMNRVRMNRAHLSFTRAAIRQDQLAIQFGSEGATLDHEAGTLSFRLRVRDDGRNTTLRHDDNARFQLGFVIGWREQNASGLISADYTHSTNPSWPGRTTDVSCSATCWTNGGNGSGLTILEAGNGYYELTYELPDEALDNLPEHGVGTVAAQQQVVPLEARGDVDSIWDDGRTPLVNALHRTTEFAIGNAVAEPRRQVVDVEQTCRSCHLRFAKHGPNRRNNPELCVLCHNPNNTDISAGTQPFVAFGRLGNLGIYDRKFEESKDFKRMIHHVHRAQMGGDGIQLRDVVFGGPLDRDTPAGPWDPQGPWEGEAHFPGSVGNCSTCHVDDSYQLPLQAGVIGSSIRTFDWDNANFTNAGTGQFGADNTLTNIHQHERFSPIASVCTSCHTDEAWLESHILARGGSVTATLDNPDPMQEGCVSCHGPGGEADISQVHDVRPR</sequence>
<feature type="domain" description="Outer membrane cytochrome MtrC/MtrF-like" evidence="1">
    <location>
        <begin position="285"/>
        <end position="463"/>
    </location>
</feature>
<dbReference type="InterPro" id="IPR054337">
    <property type="entry name" value="Mtrc-MtrF-like_dom_II/IV"/>
</dbReference>
<dbReference type="STRING" id="1396821.SAMN05444515_10581"/>
<organism evidence="2 3">
    <name type="scientific">Ectothiorhodospira marina</name>
    <dbReference type="NCBI Taxonomy" id="1396821"/>
    <lineage>
        <taxon>Bacteria</taxon>
        <taxon>Pseudomonadati</taxon>
        <taxon>Pseudomonadota</taxon>
        <taxon>Gammaproteobacteria</taxon>
        <taxon>Chromatiales</taxon>
        <taxon>Ectothiorhodospiraceae</taxon>
        <taxon>Ectothiorhodospira</taxon>
    </lineage>
</organism>
<keyword evidence="3" id="KW-1185">Reference proteome</keyword>
<dbReference type="InterPro" id="IPR036280">
    <property type="entry name" value="Multihaem_cyt_sf"/>
</dbReference>
<evidence type="ECO:0000313" key="3">
    <source>
        <dbReference type="Proteomes" id="UP000199256"/>
    </source>
</evidence>
<proteinExistence type="predicted"/>
<reference evidence="3" key="1">
    <citation type="submission" date="2016-10" db="EMBL/GenBank/DDBJ databases">
        <authorList>
            <person name="Varghese N."/>
            <person name="Submissions S."/>
        </authorList>
    </citation>
    <scope>NUCLEOTIDE SEQUENCE [LARGE SCALE GENOMIC DNA]</scope>
    <source>
        <strain evidence="3">DSM 241</strain>
    </source>
</reference>
<gene>
    <name evidence="2" type="ORF">SAMN05444515_10581</name>
</gene>
<dbReference type="EMBL" id="FOAA01000005">
    <property type="protein sequence ID" value="SEK79875.1"/>
    <property type="molecule type" value="Genomic_DNA"/>
</dbReference>
<dbReference type="AlphaFoldDB" id="A0A1H7K1W2"/>
<dbReference type="Proteomes" id="UP000199256">
    <property type="component" value="Unassembled WGS sequence"/>
</dbReference>
<dbReference type="Pfam" id="PF22113">
    <property type="entry name" value="Mtrc-MtrF_II-IV_dom"/>
    <property type="match status" value="2"/>
</dbReference>
<name>A0A1H7K1W2_9GAMM</name>
<evidence type="ECO:0000259" key="1">
    <source>
        <dbReference type="Pfam" id="PF22113"/>
    </source>
</evidence>